<proteinExistence type="inferred from homology"/>
<reference evidence="6 7" key="1">
    <citation type="submission" date="2016-07" db="EMBL/GenBank/DDBJ databases">
        <title>Genome sequencing of Vibrio scophthalmi strain VS-05, an isolated from Paralichthys olivaceus.</title>
        <authorList>
            <person name="Han H.-J."/>
        </authorList>
    </citation>
    <scope>NUCLEOTIDE SEQUENCE [LARGE SCALE GENOMIC DNA]</scope>
    <source>
        <strain evidence="6 7">VS-05</strain>
    </source>
</reference>
<dbReference type="GO" id="GO:0003700">
    <property type="term" value="F:DNA-binding transcription factor activity"/>
    <property type="evidence" value="ECO:0007669"/>
    <property type="project" value="InterPro"/>
</dbReference>
<evidence type="ECO:0000256" key="1">
    <source>
        <dbReference type="ARBA" id="ARBA00009437"/>
    </source>
</evidence>
<dbReference type="PATRIC" id="fig|45658.7.peg.382"/>
<dbReference type="STRING" id="45658.VSVS12_02525"/>
<dbReference type="InterPro" id="IPR005119">
    <property type="entry name" value="LysR_subst-bd"/>
</dbReference>
<dbReference type="Proteomes" id="UP000092528">
    <property type="component" value="Chromosome 1"/>
</dbReference>
<dbReference type="GeneID" id="96871574"/>
<keyword evidence="7" id="KW-1185">Reference proteome</keyword>
<dbReference type="CDD" id="cd08432">
    <property type="entry name" value="PBP2_GcdR_TrpI_HvrB_AmpR_like"/>
    <property type="match status" value="1"/>
</dbReference>
<accession>A0A1C7F975</accession>
<organism evidence="6 7">
    <name type="scientific">Vibrio scophthalmi</name>
    <dbReference type="NCBI Taxonomy" id="45658"/>
    <lineage>
        <taxon>Bacteria</taxon>
        <taxon>Pseudomonadati</taxon>
        <taxon>Pseudomonadota</taxon>
        <taxon>Gammaproteobacteria</taxon>
        <taxon>Vibrionales</taxon>
        <taxon>Vibrionaceae</taxon>
        <taxon>Vibrio</taxon>
    </lineage>
</organism>
<sequence length="297" mass="33676">MDKRLRTLSSLRYFEAAARLQSYSKAADELFVSQAAVSQTIRRLEDDLDCKLFQRKGRGMALTSKGQTLLEHVALGFEQVICGLNKIQNEPLDGLLKVSAPPSFASRWLLPRLWKFTLEHPDISIRIITTCEAMDVLHGEVDVAIWQGESLIGEESLEKELLFEEPIYPFCSPSLAESTTFDDPKQLLDCWLIHFDSPSFQWHQWFECNGLKMNDNAVHWMEVDTFDMAMSAVVAGHGACLASDCLASDFVERGLLVKPFNTGLTPGIQFNLFTAQESPRRERIKAFTSWLHEEISQ</sequence>
<evidence type="ECO:0000259" key="5">
    <source>
        <dbReference type="PROSITE" id="PS50931"/>
    </source>
</evidence>
<dbReference type="Gene3D" id="1.10.10.10">
    <property type="entry name" value="Winged helix-like DNA-binding domain superfamily/Winged helix DNA-binding domain"/>
    <property type="match status" value="1"/>
</dbReference>
<evidence type="ECO:0000256" key="3">
    <source>
        <dbReference type="ARBA" id="ARBA00023125"/>
    </source>
</evidence>
<dbReference type="Pfam" id="PF03466">
    <property type="entry name" value="LysR_substrate"/>
    <property type="match status" value="1"/>
</dbReference>
<dbReference type="EMBL" id="CP016414">
    <property type="protein sequence ID" value="ANU35549.1"/>
    <property type="molecule type" value="Genomic_DNA"/>
</dbReference>
<dbReference type="InterPro" id="IPR000847">
    <property type="entry name" value="LysR_HTH_N"/>
</dbReference>
<dbReference type="Gene3D" id="3.40.190.10">
    <property type="entry name" value="Periplasmic binding protein-like II"/>
    <property type="match status" value="2"/>
</dbReference>
<dbReference type="GO" id="GO:0043565">
    <property type="term" value="F:sequence-specific DNA binding"/>
    <property type="evidence" value="ECO:0007669"/>
    <property type="project" value="TreeGrafter"/>
</dbReference>
<dbReference type="AlphaFoldDB" id="A0A1C7F975"/>
<comment type="similarity">
    <text evidence="1">Belongs to the LysR transcriptional regulatory family.</text>
</comment>
<dbReference type="PANTHER" id="PTHR30537:SF26">
    <property type="entry name" value="GLYCINE CLEAVAGE SYSTEM TRANSCRIPTIONAL ACTIVATOR"/>
    <property type="match status" value="1"/>
</dbReference>
<dbReference type="InterPro" id="IPR058163">
    <property type="entry name" value="LysR-type_TF_proteobact-type"/>
</dbReference>
<keyword evidence="3" id="KW-0238">DNA-binding</keyword>
<dbReference type="PANTHER" id="PTHR30537">
    <property type="entry name" value="HTH-TYPE TRANSCRIPTIONAL REGULATOR"/>
    <property type="match status" value="1"/>
</dbReference>
<gene>
    <name evidence="6" type="ORF">VSVS05_00412</name>
</gene>
<evidence type="ECO:0000256" key="4">
    <source>
        <dbReference type="ARBA" id="ARBA00023163"/>
    </source>
</evidence>
<dbReference type="GO" id="GO:0006351">
    <property type="term" value="P:DNA-templated transcription"/>
    <property type="evidence" value="ECO:0007669"/>
    <property type="project" value="TreeGrafter"/>
</dbReference>
<keyword evidence="4" id="KW-0804">Transcription</keyword>
<dbReference type="FunFam" id="1.10.10.10:FF:000001">
    <property type="entry name" value="LysR family transcriptional regulator"/>
    <property type="match status" value="1"/>
</dbReference>
<feature type="domain" description="HTH lysR-type" evidence="5">
    <location>
        <begin position="6"/>
        <end position="63"/>
    </location>
</feature>
<protein>
    <submittedName>
        <fullName evidence="6">HTH-type transcriptional activator AmpR</fullName>
    </submittedName>
</protein>
<keyword evidence="2" id="KW-0805">Transcription regulation</keyword>
<evidence type="ECO:0000313" key="6">
    <source>
        <dbReference type="EMBL" id="ANU35549.1"/>
    </source>
</evidence>
<evidence type="ECO:0000256" key="2">
    <source>
        <dbReference type="ARBA" id="ARBA00023015"/>
    </source>
</evidence>
<dbReference type="PROSITE" id="PS50931">
    <property type="entry name" value="HTH_LYSR"/>
    <property type="match status" value="1"/>
</dbReference>
<dbReference type="Pfam" id="PF00126">
    <property type="entry name" value="HTH_1"/>
    <property type="match status" value="1"/>
</dbReference>
<evidence type="ECO:0000313" key="7">
    <source>
        <dbReference type="Proteomes" id="UP000092528"/>
    </source>
</evidence>
<dbReference type="PRINTS" id="PR00039">
    <property type="entry name" value="HTHLYSR"/>
</dbReference>
<dbReference type="SUPFAM" id="SSF53850">
    <property type="entry name" value="Periplasmic binding protein-like II"/>
    <property type="match status" value="1"/>
</dbReference>
<name>A0A1C7F975_9VIBR</name>
<dbReference type="InterPro" id="IPR036388">
    <property type="entry name" value="WH-like_DNA-bd_sf"/>
</dbReference>
<dbReference type="InterPro" id="IPR036390">
    <property type="entry name" value="WH_DNA-bd_sf"/>
</dbReference>
<dbReference type="RefSeq" id="WP_065545063.1">
    <property type="nucleotide sequence ID" value="NZ_CP016414.1"/>
</dbReference>
<dbReference type="SUPFAM" id="SSF46785">
    <property type="entry name" value="Winged helix' DNA-binding domain"/>
    <property type="match status" value="1"/>
</dbReference>